<dbReference type="GO" id="GO:0005737">
    <property type="term" value="C:cytoplasm"/>
    <property type="evidence" value="ECO:0007669"/>
    <property type="project" value="TreeGrafter"/>
</dbReference>
<dbReference type="Gene3D" id="3.40.30.10">
    <property type="entry name" value="Glutaredoxin"/>
    <property type="match status" value="1"/>
</dbReference>
<sequence length="140" mass="15244">MFVSTSLRAISRNAPLTARRAFHASSARMVHFLDATPETFKAAVANKEKVVLVDFYADWCGPCKMISPILKRLTDDPKVKTGSGKALDLVTVDTDKHTALAQEYQISSLPTVIAFEDGKPVSKFIGAMPEGSVRNFLGTL</sequence>
<keyword evidence="7" id="KW-1185">Reference proteome</keyword>
<dbReference type="PANTHER" id="PTHR45663:SF11">
    <property type="entry name" value="GEO12009P1"/>
    <property type="match status" value="1"/>
</dbReference>
<dbReference type="EMBL" id="JH930472">
    <property type="protein sequence ID" value="EKM55067.1"/>
    <property type="molecule type" value="Genomic_DNA"/>
</dbReference>
<proteinExistence type="predicted"/>
<dbReference type="HOGENOM" id="CLU_090389_11_0_1"/>
<dbReference type="RefSeq" id="XP_007395412.1">
    <property type="nucleotide sequence ID" value="XM_007395350.1"/>
</dbReference>
<dbReference type="PANTHER" id="PTHR45663">
    <property type="entry name" value="GEO12009P1"/>
    <property type="match status" value="1"/>
</dbReference>
<keyword evidence="2" id="KW-0249">Electron transport</keyword>
<dbReference type="FunFam" id="3.40.30.10:FF:000001">
    <property type="entry name" value="Thioredoxin"/>
    <property type="match status" value="1"/>
</dbReference>
<reference evidence="6 7" key="1">
    <citation type="journal article" date="2012" name="BMC Genomics">
        <title>Comparative genomics of the white-rot fungi, Phanerochaete carnosa and P. chrysosporium, to elucidate the genetic basis of the distinct wood types they colonize.</title>
        <authorList>
            <person name="Suzuki H."/>
            <person name="MacDonald J."/>
            <person name="Syed K."/>
            <person name="Salamov A."/>
            <person name="Hori C."/>
            <person name="Aerts A."/>
            <person name="Henrissat B."/>
            <person name="Wiebenga A."/>
            <person name="vanKuyk P.A."/>
            <person name="Barry K."/>
            <person name="Lindquist E."/>
            <person name="LaButti K."/>
            <person name="Lapidus A."/>
            <person name="Lucas S."/>
            <person name="Coutinho P."/>
            <person name="Gong Y."/>
            <person name="Samejima M."/>
            <person name="Mahadevan R."/>
            <person name="Abou-Zaid M."/>
            <person name="de Vries R.P."/>
            <person name="Igarashi K."/>
            <person name="Yadav J.S."/>
            <person name="Grigoriev I.V."/>
            <person name="Master E.R."/>
        </authorList>
    </citation>
    <scope>NUCLEOTIDE SEQUENCE [LARGE SCALE GENOMIC DNA]</scope>
    <source>
        <strain evidence="6 7">HHB-10118-sp</strain>
    </source>
</reference>
<name>K5WX57_PHACS</name>
<dbReference type="STRING" id="650164.K5WX57"/>
<dbReference type="GO" id="GO:0015035">
    <property type="term" value="F:protein-disulfide reductase activity"/>
    <property type="evidence" value="ECO:0007669"/>
    <property type="project" value="InterPro"/>
</dbReference>
<dbReference type="GeneID" id="18912772"/>
<keyword evidence="4" id="KW-0676">Redox-active center</keyword>
<accession>K5WX57</accession>
<evidence type="ECO:0000313" key="6">
    <source>
        <dbReference type="EMBL" id="EKM55067.1"/>
    </source>
</evidence>
<keyword evidence="1" id="KW-0813">Transport</keyword>
<evidence type="ECO:0000256" key="1">
    <source>
        <dbReference type="ARBA" id="ARBA00022448"/>
    </source>
</evidence>
<dbReference type="InterPro" id="IPR005746">
    <property type="entry name" value="Thioredoxin"/>
</dbReference>
<evidence type="ECO:0000256" key="3">
    <source>
        <dbReference type="ARBA" id="ARBA00023157"/>
    </source>
</evidence>
<evidence type="ECO:0000256" key="4">
    <source>
        <dbReference type="ARBA" id="ARBA00023284"/>
    </source>
</evidence>
<dbReference type="InterPro" id="IPR036249">
    <property type="entry name" value="Thioredoxin-like_sf"/>
</dbReference>
<feature type="domain" description="Thioredoxin" evidence="5">
    <location>
        <begin position="8"/>
        <end position="140"/>
    </location>
</feature>
<evidence type="ECO:0000313" key="7">
    <source>
        <dbReference type="Proteomes" id="UP000008370"/>
    </source>
</evidence>
<dbReference type="PROSITE" id="PS51352">
    <property type="entry name" value="THIOREDOXIN_2"/>
    <property type="match status" value="1"/>
</dbReference>
<dbReference type="NCBIfam" id="TIGR01068">
    <property type="entry name" value="thioredoxin"/>
    <property type="match status" value="1"/>
</dbReference>
<dbReference type="Proteomes" id="UP000008370">
    <property type="component" value="Unassembled WGS sequence"/>
</dbReference>
<organism evidence="6 7">
    <name type="scientific">Phanerochaete carnosa (strain HHB-10118-sp)</name>
    <name type="common">White-rot fungus</name>
    <name type="synonym">Peniophora carnosa</name>
    <dbReference type="NCBI Taxonomy" id="650164"/>
    <lineage>
        <taxon>Eukaryota</taxon>
        <taxon>Fungi</taxon>
        <taxon>Dikarya</taxon>
        <taxon>Basidiomycota</taxon>
        <taxon>Agaricomycotina</taxon>
        <taxon>Agaricomycetes</taxon>
        <taxon>Polyporales</taxon>
        <taxon>Phanerochaetaceae</taxon>
        <taxon>Phanerochaete</taxon>
    </lineage>
</organism>
<dbReference type="InterPro" id="IPR013766">
    <property type="entry name" value="Thioredoxin_domain"/>
</dbReference>
<protein>
    <recommendedName>
        <fullName evidence="5">Thioredoxin domain-containing protein</fullName>
    </recommendedName>
</protein>
<dbReference type="SUPFAM" id="SSF52833">
    <property type="entry name" value="Thioredoxin-like"/>
    <property type="match status" value="1"/>
</dbReference>
<dbReference type="PRINTS" id="PR00421">
    <property type="entry name" value="THIOREDOXIN"/>
</dbReference>
<dbReference type="OrthoDB" id="2121326at2759"/>
<dbReference type="Pfam" id="PF00085">
    <property type="entry name" value="Thioredoxin"/>
    <property type="match status" value="1"/>
</dbReference>
<dbReference type="KEGG" id="pco:PHACADRAFT_208594"/>
<dbReference type="PROSITE" id="PS00194">
    <property type="entry name" value="THIOREDOXIN_1"/>
    <property type="match status" value="1"/>
</dbReference>
<dbReference type="AlphaFoldDB" id="K5WX57"/>
<evidence type="ECO:0000256" key="2">
    <source>
        <dbReference type="ARBA" id="ARBA00022982"/>
    </source>
</evidence>
<evidence type="ECO:0000259" key="5">
    <source>
        <dbReference type="PROSITE" id="PS51352"/>
    </source>
</evidence>
<dbReference type="InterPro" id="IPR017937">
    <property type="entry name" value="Thioredoxin_CS"/>
</dbReference>
<gene>
    <name evidence="6" type="ORF">PHACADRAFT_208594</name>
</gene>
<dbReference type="CDD" id="cd02947">
    <property type="entry name" value="TRX_family"/>
    <property type="match status" value="1"/>
</dbReference>
<keyword evidence="3" id="KW-1015">Disulfide bond</keyword>
<dbReference type="InParanoid" id="K5WX57"/>